<accession>A0A6S4TE28</accession>
<organism evidence="1 2">
    <name type="scientific">Aeromonas caviae</name>
    <name type="common">Aeromonas punctata</name>
    <dbReference type="NCBI Taxonomy" id="648"/>
    <lineage>
        <taxon>Bacteria</taxon>
        <taxon>Pseudomonadati</taxon>
        <taxon>Pseudomonadota</taxon>
        <taxon>Gammaproteobacteria</taxon>
        <taxon>Aeromonadales</taxon>
        <taxon>Aeromonadaceae</taxon>
        <taxon>Aeromonas</taxon>
    </lineage>
</organism>
<dbReference type="EMBL" id="AP021928">
    <property type="protein sequence ID" value="BBQ32846.1"/>
    <property type="molecule type" value="Genomic_DNA"/>
</dbReference>
<geneLocation type="plasmid" evidence="1 2">
    <name>pWP2-W18-ESBL-01_1</name>
</geneLocation>
<dbReference type="Proteomes" id="UP000515756">
    <property type="component" value="Plasmid pWP2-W18-ESBL-01_1"/>
</dbReference>
<dbReference type="InterPro" id="IPR046507">
    <property type="entry name" value="DUF6685"/>
</dbReference>
<name>A0A6S4TE28_AERCA</name>
<keyword evidence="1" id="KW-0614">Plasmid</keyword>
<dbReference type="AlphaFoldDB" id="A0A6S4TE28"/>
<sequence length="304" mass="33536">MLTTAVRFIQHQLGHPARLHALLATAPALGYALEIPPSVSTASIIRWNEWRPAGWDAKPGQLYGWGRVHGQYQGHAIHVDALATLCEQAQFEDWACDIRQVQVLSASKSPLEDFTDLDAFAEARCRGHLDDPSPDNIARNLAHGEVRIMQPGRGDYFLFHGWDGRICLINSGGSHHFATARYLAGVARQPVELKGMLKGYLLNPAAVTALTEEFELFAITRDPLLWDELFESMRALQATWYAGDLPRPHSEGRVLLLPRADRRSMTVASALRQAGVPDLGSDLQLQVHRQGGYPVGPIMAGCHG</sequence>
<dbReference type="Pfam" id="PF20390">
    <property type="entry name" value="DUF6685"/>
    <property type="match status" value="1"/>
</dbReference>
<evidence type="ECO:0000313" key="1">
    <source>
        <dbReference type="EMBL" id="BBQ32846.1"/>
    </source>
</evidence>
<gene>
    <name evidence="1" type="ORF">WP2W18E01_P10930</name>
</gene>
<protein>
    <submittedName>
        <fullName evidence="1">Uncharacterized protein</fullName>
    </submittedName>
</protein>
<proteinExistence type="predicted"/>
<reference evidence="1 2" key="1">
    <citation type="submission" date="2019-12" db="EMBL/GenBank/DDBJ databases">
        <title>complete genome sequences of Aeromonas caviae str. WP2-W18-ESBL-01 isolated from wastewater treatment plant effluent.</title>
        <authorList>
            <person name="Sekizuka T."/>
            <person name="Itokawa K."/>
            <person name="Yatsu K."/>
            <person name="Inamine Y."/>
            <person name="Kuroda M."/>
        </authorList>
    </citation>
    <scope>NUCLEOTIDE SEQUENCE [LARGE SCALE GENOMIC DNA]</scope>
    <source>
        <strain evidence="1 2">WP2-W18-ESBL-01</strain>
        <plasmid evidence="1 2">pWP2-W18-ESBL-01_1</plasmid>
    </source>
</reference>
<evidence type="ECO:0000313" key="2">
    <source>
        <dbReference type="Proteomes" id="UP000515756"/>
    </source>
</evidence>
<dbReference type="RefSeq" id="WP_232091631.1">
    <property type="nucleotide sequence ID" value="NZ_AP021928.1"/>
</dbReference>